<organism evidence="2 3">
    <name type="scientific">Actinokineospora iranica</name>
    <dbReference type="NCBI Taxonomy" id="1271860"/>
    <lineage>
        <taxon>Bacteria</taxon>
        <taxon>Bacillati</taxon>
        <taxon>Actinomycetota</taxon>
        <taxon>Actinomycetes</taxon>
        <taxon>Pseudonocardiales</taxon>
        <taxon>Pseudonocardiaceae</taxon>
        <taxon>Actinokineospora</taxon>
    </lineage>
</organism>
<dbReference type="CDD" id="cd06121">
    <property type="entry name" value="cupin_YML079wp"/>
    <property type="match status" value="1"/>
</dbReference>
<sequence length="146" mass="15839">MIGFMTDPDALVAALGLAPLPVEGGLWSQSWRDSTFSAIYYLLKAPEFSAWHRLDRPELYAYHAGAPLTVRLLGPSGLAVHELGPDVAAGQRPQLVVPAGVWQASESPSWTLVGTVVVPPYTDSCVEFADTSLLRDHPDLARLCRK</sequence>
<dbReference type="Proteomes" id="UP000199501">
    <property type="component" value="Unassembled WGS sequence"/>
</dbReference>
<dbReference type="EMBL" id="FMZZ01000001">
    <property type="protein sequence ID" value="SDC32751.1"/>
    <property type="molecule type" value="Genomic_DNA"/>
</dbReference>
<evidence type="ECO:0000313" key="2">
    <source>
        <dbReference type="EMBL" id="SDC32751.1"/>
    </source>
</evidence>
<evidence type="ECO:0000259" key="1">
    <source>
        <dbReference type="Pfam" id="PF06172"/>
    </source>
</evidence>
<dbReference type="STRING" id="1271860.SAMN05216174_1011020"/>
<dbReference type="InterPro" id="IPR011051">
    <property type="entry name" value="RmlC_Cupin_sf"/>
</dbReference>
<name>A0A1G6KPK2_9PSEU</name>
<proteinExistence type="predicted"/>
<dbReference type="SUPFAM" id="SSF51182">
    <property type="entry name" value="RmlC-like cupins"/>
    <property type="match status" value="1"/>
</dbReference>
<dbReference type="Pfam" id="PF06172">
    <property type="entry name" value="Cupin_5"/>
    <property type="match status" value="1"/>
</dbReference>
<dbReference type="PANTHER" id="PTHR33387:SF3">
    <property type="entry name" value="DUF985 DOMAIN-CONTAINING PROTEIN"/>
    <property type="match status" value="1"/>
</dbReference>
<feature type="domain" description="DUF985" evidence="1">
    <location>
        <begin position="10"/>
        <end position="128"/>
    </location>
</feature>
<accession>A0A1G6KPK2</accession>
<dbReference type="PANTHER" id="PTHR33387">
    <property type="entry name" value="RMLC-LIKE JELLY ROLL FOLD PROTEIN"/>
    <property type="match status" value="1"/>
</dbReference>
<reference evidence="3" key="1">
    <citation type="submission" date="2016-10" db="EMBL/GenBank/DDBJ databases">
        <authorList>
            <person name="Varghese N."/>
            <person name="Submissions S."/>
        </authorList>
    </citation>
    <scope>NUCLEOTIDE SEQUENCE [LARGE SCALE GENOMIC DNA]</scope>
    <source>
        <strain evidence="3">IBRC-M 10403</strain>
    </source>
</reference>
<dbReference type="InterPro" id="IPR009327">
    <property type="entry name" value="Cupin_DUF985"/>
</dbReference>
<protein>
    <recommendedName>
        <fullName evidence="1">DUF985 domain-containing protein</fullName>
    </recommendedName>
</protein>
<dbReference type="InterPro" id="IPR039935">
    <property type="entry name" value="YML079W-like"/>
</dbReference>
<dbReference type="InterPro" id="IPR014710">
    <property type="entry name" value="RmlC-like_jellyroll"/>
</dbReference>
<dbReference type="Gene3D" id="2.60.120.10">
    <property type="entry name" value="Jelly Rolls"/>
    <property type="match status" value="1"/>
</dbReference>
<dbReference type="AlphaFoldDB" id="A0A1G6KPK2"/>
<gene>
    <name evidence="2" type="ORF">SAMN05216174_1011020</name>
</gene>
<keyword evidence="3" id="KW-1185">Reference proteome</keyword>
<evidence type="ECO:0000313" key="3">
    <source>
        <dbReference type="Proteomes" id="UP000199501"/>
    </source>
</evidence>